<name>A0AAD0NP55_9ACTN</name>
<gene>
    <name evidence="2" type="ORF">A6048_15870</name>
</gene>
<evidence type="ECO:0000256" key="1">
    <source>
        <dbReference type="SAM" id="Phobius"/>
    </source>
</evidence>
<feature type="transmembrane region" description="Helical" evidence="1">
    <location>
        <begin position="25"/>
        <end position="45"/>
    </location>
</feature>
<feature type="transmembrane region" description="Helical" evidence="1">
    <location>
        <begin position="131"/>
        <end position="152"/>
    </location>
</feature>
<feature type="transmembrane region" description="Helical" evidence="1">
    <location>
        <begin position="92"/>
        <end position="111"/>
    </location>
</feature>
<keyword evidence="1" id="KW-0472">Membrane</keyword>
<dbReference type="RefSeq" id="WP_107746835.1">
    <property type="nucleotide sequence ID" value="NZ_CP015453.1"/>
</dbReference>
<keyword evidence="3" id="KW-1185">Reference proteome</keyword>
<dbReference type="KEGG" id="dpc:A6048_15870"/>
<evidence type="ECO:0000313" key="3">
    <source>
        <dbReference type="Proteomes" id="UP000244903"/>
    </source>
</evidence>
<keyword evidence="1" id="KW-1133">Transmembrane helix</keyword>
<dbReference type="Proteomes" id="UP000244903">
    <property type="component" value="Chromosome"/>
</dbReference>
<keyword evidence="1" id="KW-0812">Transmembrane</keyword>
<protein>
    <submittedName>
        <fullName evidence="2">Uncharacterized protein</fullName>
    </submittedName>
</protein>
<organism evidence="2 3">
    <name type="scientific">Dietzia psychralcaliphila</name>
    <dbReference type="NCBI Taxonomy" id="139021"/>
    <lineage>
        <taxon>Bacteria</taxon>
        <taxon>Bacillati</taxon>
        <taxon>Actinomycetota</taxon>
        <taxon>Actinomycetes</taxon>
        <taxon>Mycobacteriales</taxon>
        <taxon>Dietziaceae</taxon>
        <taxon>Dietzia</taxon>
    </lineage>
</organism>
<proteinExistence type="predicted"/>
<evidence type="ECO:0000313" key="2">
    <source>
        <dbReference type="EMBL" id="AWH96716.1"/>
    </source>
</evidence>
<dbReference type="EMBL" id="CP015453">
    <property type="protein sequence ID" value="AWH96716.1"/>
    <property type="molecule type" value="Genomic_DNA"/>
</dbReference>
<feature type="transmembrane region" description="Helical" evidence="1">
    <location>
        <begin position="66"/>
        <end position="86"/>
    </location>
</feature>
<dbReference type="AlphaFoldDB" id="A0AAD0NP55"/>
<sequence>MDPLSAATAPTLPAVTVDLGIDTRLTLLAAGLIFLLALGLGVWKYRQMATNASHLAHPYVDIAHRAALLYSFATLLIAAFVELSSWPTWVNLTAAGVLVFFFVVAIASYIVHGARQDTTNQFEHPSSMLHLGMVALIVGEMGGFAVLLAGFVDGQFLS</sequence>
<accession>A0AAD0NP55</accession>
<reference evidence="2 3" key="1">
    <citation type="submission" date="2016-04" db="EMBL/GenBank/DDBJ databases">
        <title>Complete genome sequence of the haloalkaliphilic hydrocarbon-degrading bacterium Dietzia psychralcaliphila ILA-1T, isolated from a drain of a fish product-processing plant.</title>
        <authorList>
            <person name="Zhao J."/>
            <person name="Hu B."/>
            <person name="Geng S."/>
            <person name="Nie Y."/>
            <person name="Tang Y."/>
        </authorList>
    </citation>
    <scope>NUCLEOTIDE SEQUENCE [LARGE SCALE GENOMIC DNA]</scope>
    <source>
        <strain evidence="2 3">ILA-1</strain>
    </source>
</reference>